<evidence type="ECO:0000256" key="1">
    <source>
        <dbReference type="SAM" id="Phobius"/>
    </source>
</evidence>
<evidence type="ECO:0000313" key="3">
    <source>
        <dbReference type="Proteomes" id="UP000319349"/>
    </source>
</evidence>
<protein>
    <submittedName>
        <fullName evidence="2">Uncharacterized protein</fullName>
    </submittedName>
</protein>
<proteinExistence type="predicted"/>
<sequence length="150" mass="16712">MNGWQDSVVFAAVVAFAGCVALLWWLQRRRDYQTESSVEQSFRCISFTSDGVLPTGVDLVVVKKAQQLMDANYDATFMLDGDAMNGSNAFWYCSGPGARWFLAIPSVSNCGGGVDVRWAVRRLTEQRMRSVLPFDRVADRRAFGKTPDKA</sequence>
<keyword evidence="3" id="KW-1185">Reference proteome</keyword>
<dbReference type="AlphaFoldDB" id="A0A514EFZ4"/>
<feature type="transmembrane region" description="Helical" evidence="1">
    <location>
        <begin position="6"/>
        <end position="26"/>
    </location>
</feature>
<dbReference type="Proteomes" id="UP000319349">
    <property type="component" value="Chromosome"/>
</dbReference>
<accession>A0A514EFZ4</accession>
<dbReference type="EMBL" id="CP038228">
    <property type="protein sequence ID" value="QDI04957.1"/>
    <property type="molecule type" value="Genomic_DNA"/>
</dbReference>
<gene>
    <name evidence="2" type="ORF">E4A48_15820</name>
</gene>
<keyword evidence="1" id="KW-0812">Transmembrane</keyword>
<evidence type="ECO:0000313" key="2">
    <source>
        <dbReference type="EMBL" id="QDI04957.1"/>
    </source>
</evidence>
<reference evidence="2 3" key="1">
    <citation type="submission" date="2019-03" db="EMBL/GenBank/DDBJ databases">
        <title>Tal1 in Xanthomonas translucens pv. cerealis Contributes to Virulence in Bacterial Leaf Streak of Wheat.</title>
        <authorList>
            <person name="Shah S.M.A."/>
            <person name="Haq F."/>
            <person name="Ma W."/>
            <person name="Xu X."/>
            <person name="Wang S."/>
            <person name="Xu Z."/>
            <person name="Zou L."/>
            <person name="Zhu B."/>
            <person name="Chen G."/>
        </authorList>
    </citation>
    <scope>NUCLEOTIDE SEQUENCE [LARGE SCALE GENOMIC DNA]</scope>
    <source>
        <strain evidence="2 3">01</strain>
    </source>
</reference>
<keyword evidence="1" id="KW-1133">Transmembrane helix</keyword>
<organism evidence="2 3">
    <name type="scientific">Xanthomonas cerealis pv. cerealis</name>
    <dbReference type="NCBI Taxonomy" id="152263"/>
    <lineage>
        <taxon>Bacteria</taxon>
        <taxon>Pseudomonadati</taxon>
        <taxon>Pseudomonadota</taxon>
        <taxon>Gammaproteobacteria</taxon>
        <taxon>Lysobacterales</taxon>
        <taxon>Lysobacteraceae</taxon>
        <taxon>Xanthomonas</taxon>
        <taxon>Xanthomonas translucens group</taxon>
        <taxon>Xanthomonas cerealis</taxon>
    </lineage>
</organism>
<name>A0A514EFZ4_9XANT</name>
<dbReference type="RefSeq" id="WP_142742760.1">
    <property type="nucleotide sequence ID" value="NZ_CP038228.1"/>
</dbReference>
<keyword evidence="1" id="KW-0472">Membrane</keyword>